<protein>
    <submittedName>
        <fullName evidence="2">DUF2236 domain-containing protein</fullName>
    </submittedName>
</protein>
<dbReference type="RefSeq" id="WP_353862261.1">
    <property type="nucleotide sequence ID" value="NZ_CP088295.1"/>
</dbReference>
<gene>
    <name evidence="2" type="ORF">LRS13_13365</name>
</gene>
<dbReference type="Pfam" id="PF09995">
    <property type="entry name" value="MPAB_Lcp_cat"/>
    <property type="match status" value="1"/>
</dbReference>
<dbReference type="EMBL" id="CP088295">
    <property type="protein sequence ID" value="UUY01712.1"/>
    <property type="molecule type" value="Genomic_DNA"/>
</dbReference>
<name>A0ABY5PAT6_9ACTN</name>
<dbReference type="Proteomes" id="UP001058860">
    <property type="component" value="Chromosome"/>
</dbReference>
<evidence type="ECO:0000313" key="3">
    <source>
        <dbReference type="Proteomes" id="UP001058860"/>
    </source>
</evidence>
<evidence type="ECO:0000259" key="1">
    <source>
        <dbReference type="Pfam" id="PF09995"/>
    </source>
</evidence>
<dbReference type="PANTHER" id="PTHR36151:SF3">
    <property type="entry name" value="ER-BOUND OXYGENASE MPAB_MPAB'_RUBBER OXYGENASE CATALYTIC DOMAIN-CONTAINING PROTEIN"/>
    <property type="match status" value="1"/>
</dbReference>
<accession>A0ABY5PAT6</accession>
<dbReference type="PANTHER" id="PTHR36151">
    <property type="entry name" value="BLR2777 PROTEIN"/>
    <property type="match status" value="1"/>
</dbReference>
<dbReference type="InterPro" id="IPR018713">
    <property type="entry name" value="MPAB/Lcp_cat_dom"/>
</dbReference>
<reference evidence="3" key="1">
    <citation type="submission" date="2021-11" db="EMBL/GenBank/DDBJ databases">
        <title>Cultivation dependent microbiological survey of springs from the worlds oldest radium mine currently devoted to the extraction of radon-saturated water.</title>
        <authorList>
            <person name="Kapinusova G."/>
            <person name="Smrhova T."/>
            <person name="Strejcek M."/>
            <person name="Suman J."/>
            <person name="Jani K."/>
            <person name="Pajer P."/>
            <person name="Uhlik O."/>
        </authorList>
    </citation>
    <scope>NUCLEOTIDE SEQUENCE [LARGE SCALE GENOMIC DNA]</scope>
    <source>
        <strain evidence="3">J379</strain>
    </source>
</reference>
<keyword evidence="3" id="KW-1185">Reference proteome</keyword>
<feature type="domain" description="ER-bound oxygenase mpaB/mpaB'/Rubber oxygenase catalytic" evidence="1">
    <location>
        <begin position="43"/>
        <end position="277"/>
    </location>
</feature>
<sequence length="309" mass="33955">MLDPVKQRIVADHTAITGRHDEPDIYGEPPDDPGLLGPDSISWEIHGDIASLAIAGPAAIVMEIMHPSVMAGVHDMSSYREDPFRRARNTAGYVVTTTFASTARAESEIARVRRMHERVNGVRPDGEPYEAIDPDLIGWVHTCIPWAVMAAFDRYCRPLSTDERDRYLAEQAIIGRLGGAGDIPETYADLQDYIERFRPHLAVNEQTRTFFEFLLTAPFGPKLPEPLARRLKLLTVQGSMSLLPAWTGELTGLRTGGPLDRTAAEVSLQLNVRALRWAFGTPAYKALALARVRGEAAPTVATDALAAAF</sequence>
<organism evidence="2 3">
    <name type="scientific">Svornostia abyssi</name>
    <dbReference type="NCBI Taxonomy" id="2898438"/>
    <lineage>
        <taxon>Bacteria</taxon>
        <taxon>Bacillati</taxon>
        <taxon>Actinomycetota</taxon>
        <taxon>Thermoleophilia</taxon>
        <taxon>Solirubrobacterales</taxon>
        <taxon>Baekduiaceae</taxon>
        <taxon>Svornostia</taxon>
    </lineage>
</organism>
<evidence type="ECO:0000313" key="2">
    <source>
        <dbReference type="EMBL" id="UUY01712.1"/>
    </source>
</evidence>
<proteinExistence type="predicted"/>